<organism evidence="11 12">
    <name type="scientific">Purpureocillium lavendulum</name>
    <dbReference type="NCBI Taxonomy" id="1247861"/>
    <lineage>
        <taxon>Eukaryota</taxon>
        <taxon>Fungi</taxon>
        <taxon>Dikarya</taxon>
        <taxon>Ascomycota</taxon>
        <taxon>Pezizomycotina</taxon>
        <taxon>Sordariomycetes</taxon>
        <taxon>Hypocreomycetidae</taxon>
        <taxon>Hypocreales</taxon>
        <taxon>Ophiocordycipitaceae</taxon>
        <taxon>Purpureocillium</taxon>
    </lineage>
</organism>
<dbReference type="GO" id="GO:0030170">
    <property type="term" value="F:pyridoxal phosphate binding"/>
    <property type="evidence" value="ECO:0007669"/>
    <property type="project" value="InterPro"/>
</dbReference>
<dbReference type="FunFam" id="3.40.640.10:FF:000017">
    <property type="entry name" value="Glutamate decarboxylase"/>
    <property type="match status" value="1"/>
</dbReference>
<accession>A0AB34FK06</accession>
<evidence type="ECO:0000256" key="9">
    <source>
        <dbReference type="RuleBase" id="RU361171"/>
    </source>
</evidence>
<keyword evidence="4 7" id="KW-0663">Pyridoxal phosphate</keyword>
<reference evidence="11" key="1">
    <citation type="submission" date="2023-01" db="EMBL/GenBank/DDBJ databases">
        <title>The growth and conidiation of Purpureocillium lavendulum are regulated by nitrogen source and histone H3K14 acetylation.</title>
        <authorList>
            <person name="Tang P."/>
            <person name="Han J."/>
            <person name="Zhang C."/>
            <person name="Tang P."/>
            <person name="Qi F."/>
            <person name="Zhang K."/>
            <person name="Liang L."/>
        </authorList>
    </citation>
    <scope>NUCLEOTIDE SEQUENCE</scope>
    <source>
        <strain evidence="11">YMF1.00683</strain>
    </source>
</reference>
<evidence type="ECO:0000256" key="2">
    <source>
        <dbReference type="ARBA" id="ARBA00009533"/>
    </source>
</evidence>
<keyword evidence="12" id="KW-1185">Reference proteome</keyword>
<sequence>MVHLAAIHHADGEPPKATDAAGAASKAASKVADKSKHLLHLADYGDEFTTSVYGSRFAAEELPTTKMPECQMPREVAYRMIKDELSLDGNPKLNLASFVTTYMEDEAEKLMAEALPKNFIDYEEYPQTAEIQNRCVNMIGDLFNAPSGSAIGTSSVGSSEAIMLAVLAMKRRWKMRRQAEGKSTENPNLIMSSAVQVCWEKATRYFEIEEKFVYCTPERYVIDPDEMVSLCDENTIGCVLILGTTYTGDYEDVKAVNDLLIEKKINVPIHVDAASGGFVAPFVVPDLEWDFRCEKVVSINVSGHKYGLVYPGVGWVVWRAPEYLPQDLVFNIDYLGAQQSSFTLNFSKGASQVIGQYYQLIRLGKHGYRSIMSNLIRNADYLTEALESIGFKIMSKRSGEGLPLVAFRFPSAKEGGKERLYDEFALARQLRSRGWVVPAYTMAPHTNKLKMLRVVIREDFSRSKCDILIDDIKLCVGLLEQTDQESLKKREEYLSNHDEKHSLQGKTGKTHATC</sequence>
<dbReference type="InterPro" id="IPR002129">
    <property type="entry name" value="PyrdxlP-dep_de-COase"/>
</dbReference>
<dbReference type="InterPro" id="IPR010107">
    <property type="entry name" value="Glutamate_decarboxylase"/>
</dbReference>
<comment type="cofactor">
    <cofactor evidence="1 7 8">
        <name>pyridoxal 5'-phosphate</name>
        <dbReference type="ChEBI" id="CHEBI:597326"/>
    </cofactor>
</comment>
<dbReference type="Pfam" id="PF00282">
    <property type="entry name" value="Pyridoxal_deC"/>
    <property type="match status" value="1"/>
</dbReference>
<dbReference type="GO" id="GO:0004351">
    <property type="term" value="F:glutamate decarboxylase activity"/>
    <property type="evidence" value="ECO:0007669"/>
    <property type="project" value="UniProtKB-EC"/>
</dbReference>
<evidence type="ECO:0000256" key="8">
    <source>
        <dbReference type="RuleBase" id="RU000382"/>
    </source>
</evidence>
<dbReference type="AlphaFoldDB" id="A0AB34FK06"/>
<dbReference type="EMBL" id="JAQHRD010000006">
    <property type="protein sequence ID" value="KAJ6439493.1"/>
    <property type="molecule type" value="Genomic_DNA"/>
</dbReference>
<dbReference type="FunFam" id="4.10.280.50:FF:000001">
    <property type="entry name" value="Glutamate decarboxylase"/>
    <property type="match status" value="1"/>
</dbReference>
<dbReference type="Gene3D" id="3.40.640.10">
    <property type="entry name" value="Type I PLP-dependent aspartate aminotransferase-like (Major domain)"/>
    <property type="match status" value="1"/>
</dbReference>
<feature type="modified residue" description="N6-(pyridoxal phosphate)lysine" evidence="7">
    <location>
        <position position="305"/>
    </location>
</feature>
<evidence type="ECO:0000256" key="1">
    <source>
        <dbReference type="ARBA" id="ARBA00001933"/>
    </source>
</evidence>
<dbReference type="GO" id="GO:0006538">
    <property type="term" value="P:L-glutamate catabolic process"/>
    <property type="evidence" value="ECO:0007669"/>
    <property type="project" value="TreeGrafter"/>
</dbReference>
<name>A0AB34FK06_9HYPO</name>
<evidence type="ECO:0000256" key="6">
    <source>
        <dbReference type="ARBA" id="ARBA00048868"/>
    </source>
</evidence>
<comment type="caution">
    <text evidence="11">The sequence shown here is derived from an EMBL/GenBank/DDBJ whole genome shotgun (WGS) entry which is preliminary data.</text>
</comment>
<keyword evidence="5 8" id="KW-0456">Lyase</keyword>
<dbReference type="EC" id="4.1.1.15" evidence="3 9"/>
<gene>
    <name evidence="11" type="primary">GAD</name>
    <name evidence="11" type="ORF">O9K51_07379</name>
</gene>
<dbReference type="InterPro" id="IPR015424">
    <property type="entry name" value="PyrdxlP-dep_Trfase"/>
</dbReference>
<comment type="similarity">
    <text evidence="2 8">Belongs to the group II decarboxylase family.</text>
</comment>
<evidence type="ECO:0000256" key="4">
    <source>
        <dbReference type="ARBA" id="ARBA00022898"/>
    </source>
</evidence>
<protein>
    <recommendedName>
        <fullName evidence="3 9">Glutamate decarboxylase</fullName>
        <ecNumber evidence="3 9">4.1.1.15</ecNumber>
    </recommendedName>
</protein>
<evidence type="ECO:0000313" key="11">
    <source>
        <dbReference type="EMBL" id="KAJ6439493.1"/>
    </source>
</evidence>
<dbReference type="Proteomes" id="UP001163105">
    <property type="component" value="Unassembled WGS sequence"/>
</dbReference>
<dbReference type="Gene3D" id="3.90.1150.160">
    <property type="match status" value="1"/>
</dbReference>
<feature type="compositionally biased region" description="Polar residues" evidence="10">
    <location>
        <begin position="504"/>
        <end position="514"/>
    </location>
</feature>
<evidence type="ECO:0000256" key="3">
    <source>
        <dbReference type="ARBA" id="ARBA00012421"/>
    </source>
</evidence>
<dbReference type="PANTHER" id="PTHR43321:SF6">
    <property type="entry name" value="GLUTAMATE DECARBOXYLASE"/>
    <property type="match status" value="1"/>
</dbReference>
<dbReference type="InterPro" id="IPR015421">
    <property type="entry name" value="PyrdxlP-dep_Trfase_major"/>
</dbReference>
<evidence type="ECO:0000256" key="7">
    <source>
        <dbReference type="PIRSR" id="PIRSR602129-50"/>
    </source>
</evidence>
<dbReference type="SUPFAM" id="SSF53383">
    <property type="entry name" value="PLP-dependent transferases"/>
    <property type="match status" value="1"/>
</dbReference>
<feature type="region of interest" description="Disordered" evidence="10">
    <location>
        <begin position="1"/>
        <end position="24"/>
    </location>
</feature>
<evidence type="ECO:0000256" key="10">
    <source>
        <dbReference type="SAM" id="MobiDB-lite"/>
    </source>
</evidence>
<evidence type="ECO:0000313" key="12">
    <source>
        <dbReference type="Proteomes" id="UP001163105"/>
    </source>
</evidence>
<dbReference type="PANTHER" id="PTHR43321">
    <property type="entry name" value="GLUTAMATE DECARBOXYLASE"/>
    <property type="match status" value="1"/>
</dbReference>
<feature type="region of interest" description="Disordered" evidence="10">
    <location>
        <begin position="494"/>
        <end position="514"/>
    </location>
</feature>
<keyword evidence="9" id="KW-0210">Decarboxylase</keyword>
<dbReference type="Gene3D" id="4.10.280.50">
    <property type="match status" value="1"/>
</dbReference>
<comment type="catalytic activity">
    <reaction evidence="6 9">
        <text>L-glutamate + H(+) = 4-aminobutanoate + CO2</text>
        <dbReference type="Rhea" id="RHEA:17785"/>
        <dbReference type="ChEBI" id="CHEBI:15378"/>
        <dbReference type="ChEBI" id="CHEBI:16526"/>
        <dbReference type="ChEBI" id="CHEBI:29985"/>
        <dbReference type="ChEBI" id="CHEBI:59888"/>
        <dbReference type="EC" id="4.1.1.15"/>
    </reaction>
</comment>
<dbReference type="NCBIfam" id="TIGR01788">
    <property type="entry name" value="Glu-decarb-GAD"/>
    <property type="match status" value="1"/>
</dbReference>
<dbReference type="GO" id="GO:0005829">
    <property type="term" value="C:cytosol"/>
    <property type="evidence" value="ECO:0007669"/>
    <property type="project" value="TreeGrafter"/>
</dbReference>
<proteinExistence type="inferred from homology"/>
<evidence type="ECO:0000256" key="5">
    <source>
        <dbReference type="ARBA" id="ARBA00023239"/>
    </source>
</evidence>